<proteinExistence type="predicted"/>
<dbReference type="Pfam" id="PF06522">
    <property type="entry name" value="B12D"/>
    <property type="match status" value="1"/>
</dbReference>
<evidence type="ECO:0000256" key="1">
    <source>
        <dbReference type="SAM" id="Phobius"/>
    </source>
</evidence>
<accession>A0A1Y1IPT7</accession>
<dbReference type="Proteomes" id="UP000054558">
    <property type="component" value="Unassembled WGS sequence"/>
</dbReference>
<name>A0A1Y1IPT7_KLENI</name>
<dbReference type="EMBL" id="DF237631">
    <property type="protein sequence ID" value="GAQ90766.1"/>
    <property type="molecule type" value="Genomic_DNA"/>
</dbReference>
<evidence type="ECO:0000313" key="2">
    <source>
        <dbReference type="EMBL" id="GAQ90766.1"/>
    </source>
</evidence>
<reference evidence="2 3" key="1">
    <citation type="journal article" date="2014" name="Nat. Commun.">
        <title>Klebsormidium flaccidum genome reveals primary factors for plant terrestrial adaptation.</title>
        <authorList>
            <person name="Hori K."/>
            <person name="Maruyama F."/>
            <person name="Fujisawa T."/>
            <person name="Togashi T."/>
            <person name="Yamamoto N."/>
            <person name="Seo M."/>
            <person name="Sato S."/>
            <person name="Yamada T."/>
            <person name="Mori H."/>
            <person name="Tajima N."/>
            <person name="Moriyama T."/>
            <person name="Ikeuchi M."/>
            <person name="Watanabe M."/>
            <person name="Wada H."/>
            <person name="Kobayashi K."/>
            <person name="Saito M."/>
            <person name="Masuda T."/>
            <person name="Sasaki-Sekimoto Y."/>
            <person name="Mashiguchi K."/>
            <person name="Awai K."/>
            <person name="Shimojima M."/>
            <person name="Masuda S."/>
            <person name="Iwai M."/>
            <person name="Nobusawa T."/>
            <person name="Narise T."/>
            <person name="Kondo S."/>
            <person name="Saito H."/>
            <person name="Sato R."/>
            <person name="Murakawa M."/>
            <person name="Ihara Y."/>
            <person name="Oshima-Yamada Y."/>
            <person name="Ohtaka K."/>
            <person name="Satoh M."/>
            <person name="Sonobe K."/>
            <person name="Ishii M."/>
            <person name="Ohtani R."/>
            <person name="Kanamori-Sato M."/>
            <person name="Honoki R."/>
            <person name="Miyazaki D."/>
            <person name="Mochizuki H."/>
            <person name="Umetsu J."/>
            <person name="Higashi K."/>
            <person name="Shibata D."/>
            <person name="Kamiya Y."/>
            <person name="Sato N."/>
            <person name="Nakamura Y."/>
            <person name="Tabata S."/>
            <person name="Ida S."/>
            <person name="Kurokawa K."/>
            <person name="Ohta H."/>
        </authorList>
    </citation>
    <scope>NUCLEOTIDE SEQUENCE [LARGE SCALE GENOMIC DNA]</scope>
    <source>
        <strain evidence="2 3">NIES-2285</strain>
    </source>
</reference>
<dbReference type="PANTHER" id="PTHR33417">
    <property type="entry name" value="G-BOX BINDING PROTEIN"/>
    <property type="match status" value="1"/>
</dbReference>
<feature type="transmembrane region" description="Helical" evidence="1">
    <location>
        <begin position="12"/>
        <end position="31"/>
    </location>
</feature>
<protein>
    <recommendedName>
        <fullName evidence="4">NADH-ubiquinone reductase complex 1 MLRQ subunit</fullName>
    </recommendedName>
</protein>
<evidence type="ECO:0008006" key="4">
    <source>
        <dbReference type="Google" id="ProtNLM"/>
    </source>
</evidence>
<dbReference type="AlphaFoldDB" id="A0A1Y1IPT7"/>
<evidence type="ECO:0000313" key="3">
    <source>
        <dbReference type="Proteomes" id="UP000054558"/>
    </source>
</evidence>
<dbReference type="InterPro" id="IPR010530">
    <property type="entry name" value="B12D"/>
</dbReference>
<organism evidence="2 3">
    <name type="scientific">Klebsormidium nitens</name>
    <name type="common">Green alga</name>
    <name type="synonym">Ulothrix nitens</name>
    <dbReference type="NCBI Taxonomy" id="105231"/>
    <lineage>
        <taxon>Eukaryota</taxon>
        <taxon>Viridiplantae</taxon>
        <taxon>Streptophyta</taxon>
        <taxon>Klebsormidiophyceae</taxon>
        <taxon>Klebsormidiales</taxon>
        <taxon>Klebsormidiaceae</taxon>
        <taxon>Klebsormidium</taxon>
    </lineage>
</organism>
<dbReference type="OrthoDB" id="202195at2759"/>
<keyword evidence="1" id="KW-1133">Transmembrane helix</keyword>
<sequence>MAGISRWVKPETYPLAAAMGAAIGLCGFMLLRSALANPDVRINKVDRAAGVLENFEEGKKFKEHAVRRWLKEHPPMIMPGLNRLMSDPPKP</sequence>
<keyword evidence="1" id="KW-0472">Membrane</keyword>
<gene>
    <name evidence="2" type="ORF">KFL_006820040</name>
</gene>
<keyword evidence="3" id="KW-1185">Reference proteome</keyword>
<dbReference type="OMA" id="HALRKYV"/>
<keyword evidence="1" id="KW-0812">Transmembrane</keyword>